<gene>
    <name evidence="1" type="ORF">RGB73_29680</name>
</gene>
<dbReference type="EMBL" id="CP134050">
    <property type="protein sequence ID" value="WNC14783.1"/>
    <property type="molecule type" value="Genomic_DNA"/>
</dbReference>
<accession>A0ABY9T3Y2</accession>
<proteinExistence type="predicted"/>
<name>A0ABY9T3Y2_BREBE</name>
<keyword evidence="2" id="KW-1185">Reference proteome</keyword>
<evidence type="ECO:0000313" key="2">
    <source>
        <dbReference type="Proteomes" id="UP001256827"/>
    </source>
</evidence>
<organism evidence="1 2">
    <name type="scientific">Brevibacillus brevis</name>
    <name type="common">Bacillus brevis</name>
    <dbReference type="NCBI Taxonomy" id="1393"/>
    <lineage>
        <taxon>Bacteria</taxon>
        <taxon>Bacillati</taxon>
        <taxon>Bacillota</taxon>
        <taxon>Bacilli</taxon>
        <taxon>Bacillales</taxon>
        <taxon>Paenibacillaceae</taxon>
        <taxon>Brevibacillus</taxon>
    </lineage>
</organism>
<evidence type="ECO:0000313" key="1">
    <source>
        <dbReference type="EMBL" id="WNC14783.1"/>
    </source>
</evidence>
<dbReference type="Proteomes" id="UP001256827">
    <property type="component" value="Chromosome"/>
</dbReference>
<dbReference type="RefSeq" id="WP_310767452.1">
    <property type="nucleotide sequence ID" value="NZ_CP134050.1"/>
</dbReference>
<protein>
    <submittedName>
        <fullName evidence="1">Uncharacterized protein</fullName>
    </submittedName>
</protein>
<reference evidence="1 2" key="1">
    <citation type="submission" date="2023-09" db="EMBL/GenBank/DDBJ databases">
        <title>Complete Genome and Methylome dissection of Bacillus brevis NEB573 original source of BbsI restriction endonuclease.</title>
        <authorList>
            <person name="Fomenkov A."/>
            <person name="Roberts R.D."/>
        </authorList>
    </citation>
    <scope>NUCLEOTIDE SEQUENCE [LARGE SCALE GENOMIC DNA]</scope>
    <source>
        <strain evidence="1 2">NEB573</strain>
    </source>
</reference>
<sequence length="565" mass="64170">MMVPSNILSLATPLLTERRISKATPSENPHDEWYKITLTAADAIEIHINNLTHPSSCVEVYDQYGTRLERSAFTAGSPLIMRFFPSREGCYFIKLMIGPDPDPTHLCQLFVDKYTRLSGTVSGSLRLSADTGPYLLGPDDVIISAGCSVTVEAGTTLNVRGNRKIVVRDSGTLSLCGEATRPITIIGATGDPANHRWDQLEASTQAVTFSAHLIIQYDNDANGADFPASPAPFVAAASSLQEFTSTIEEAMLIKRAGIIPPPVRLDYIKTWFQQVSPYHFSFLEEILPFELYFGNDVTTFADWEIDSLRVSHERYESGHINYWDFVNGNFTSDLAEAAQLFASQLTSPEPRIQRLIDFLALGQNFRQTHGTFRLYDLINPFNDEEDEEFQRTFERMASAFWYAHNTSIVYWDKMARELGLWDKEDELEQQFINSVIIRVHFAADLPFTIPGYGNNIPPVGFLGIVINHGPFRYPKEYPIPEPEHEVNYGTLSTAAYLKFFFETLVKRKTNPLYTWWIPSQADDQLFRLLNEKGISIDSPPEDWDREFIQPSQKTLEEIQQYYLST</sequence>